<dbReference type="EMBL" id="CYZL01000024">
    <property type="protein sequence ID" value="CUO78351.1"/>
    <property type="molecule type" value="Genomic_DNA"/>
</dbReference>
<dbReference type="Gene3D" id="3.40.50.150">
    <property type="entry name" value="Vaccinia Virus protein VP39"/>
    <property type="match status" value="1"/>
</dbReference>
<dbReference type="InterPro" id="IPR023095">
    <property type="entry name" value="Ade_MeTrfase_dom_2"/>
</dbReference>
<dbReference type="Gene3D" id="1.10.1020.10">
    <property type="entry name" value="Adenine-specific Methyltransferase, Domain 2"/>
    <property type="match status" value="1"/>
</dbReference>
<dbReference type="InterPro" id="IPR012263">
    <property type="entry name" value="M_m6A_EcoRV"/>
</dbReference>
<gene>
    <name evidence="7" type="ORF">ERS852450_02418</name>
</gene>
<evidence type="ECO:0000313" key="7">
    <source>
        <dbReference type="EMBL" id="CUO78351.1"/>
    </source>
</evidence>
<dbReference type="PANTHER" id="PTHR30481:SF2">
    <property type="entry name" value="SITE-SPECIFIC DNA-METHYLTRANSFERASE (ADENINE-SPECIFIC)"/>
    <property type="match status" value="1"/>
</dbReference>
<proteinExistence type="inferred from homology"/>
<dbReference type="Pfam" id="PF02086">
    <property type="entry name" value="MethyltransfD12"/>
    <property type="match status" value="1"/>
</dbReference>
<sequence length="274" mass="32064">MNPLRYPGAKSKLFKYIKTLIAKNELNGCTFYEPFAGSATLSWQLLDEGLISQAVINEKDPLLYHFWKSVFFHTDELVNLIKKTDINIDTWNECVRYKEDAYLSNKETYQIGFAGLFLNRTNFSGILKAGPIGGKAQTSKYKLDCRFNKERIIQSILDIAAYKNRVGVFNEDAIDFMEKEVKSGSHKPIFVYIDPPYYKAGPSLYRHFYTNEDHRQLAKYIKDKRFPWLLSYDDTQEIRDLYNKEHCVNLQLNYSVNSHRKEKELLIYNMGLLV</sequence>
<dbReference type="GO" id="GO:0009307">
    <property type="term" value="P:DNA restriction-modification system"/>
    <property type="evidence" value="ECO:0007669"/>
    <property type="project" value="InterPro"/>
</dbReference>
<name>A0A174HVU8_9FIRM</name>
<dbReference type="EC" id="2.1.1.72" evidence="2"/>
<evidence type="ECO:0000256" key="2">
    <source>
        <dbReference type="ARBA" id="ARBA00011900"/>
    </source>
</evidence>
<dbReference type="GO" id="GO:0043565">
    <property type="term" value="F:sequence-specific DNA binding"/>
    <property type="evidence" value="ECO:0007669"/>
    <property type="project" value="TreeGrafter"/>
</dbReference>
<dbReference type="InterPro" id="IPR012327">
    <property type="entry name" value="MeTrfase_D12"/>
</dbReference>
<dbReference type="GO" id="GO:0006298">
    <property type="term" value="P:mismatch repair"/>
    <property type="evidence" value="ECO:0007669"/>
    <property type="project" value="TreeGrafter"/>
</dbReference>
<dbReference type="PRINTS" id="PR00505">
    <property type="entry name" value="D12N6MTFRASE"/>
</dbReference>
<dbReference type="Proteomes" id="UP000095679">
    <property type="component" value="Unassembled WGS sequence"/>
</dbReference>
<dbReference type="GO" id="GO:1904047">
    <property type="term" value="F:S-adenosyl-L-methionine binding"/>
    <property type="evidence" value="ECO:0007669"/>
    <property type="project" value="TreeGrafter"/>
</dbReference>
<dbReference type="InterPro" id="IPR029063">
    <property type="entry name" value="SAM-dependent_MTases_sf"/>
</dbReference>
<protein>
    <recommendedName>
        <fullName evidence="2">site-specific DNA-methyltransferase (adenine-specific)</fullName>
        <ecNumber evidence="2">2.1.1.72</ecNumber>
    </recommendedName>
</protein>
<dbReference type="SUPFAM" id="SSF53335">
    <property type="entry name" value="S-adenosyl-L-methionine-dependent methyltransferases"/>
    <property type="match status" value="1"/>
</dbReference>
<evidence type="ECO:0000313" key="8">
    <source>
        <dbReference type="Proteomes" id="UP000095679"/>
    </source>
</evidence>
<keyword evidence="3 7" id="KW-0489">Methyltransferase</keyword>
<evidence type="ECO:0000256" key="4">
    <source>
        <dbReference type="ARBA" id="ARBA00022679"/>
    </source>
</evidence>
<keyword evidence="5" id="KW-0949">S-adenosyl-L-methionine</keyword>
<keyword evidence="4" id="KW-0808">Transferase</keyword>
<dbReference type="GO" id="GO:0032259">
    <property type="term" value="P:methylation"/>
    <property type="evidence" value="ECO:0007669"/>
    <property type="project" value="UniProtKB-KW"/>
</dbReference>
<evidence type="ECO:0000256" key="5">
    <source>
        <dbReference type="ARBA" id="ARBA00022691"/>
    </source>
</evidence>
<comment type="catalytic activity">
    <reaction evidence="6">
        <text>a 2'-deoxyadenosine in DNA + S-adenosyl-L-methionine = an N(6)-methyl-2'-deoxyadenosine in DNA + S-adenosyl-L-homocysteine + H(+)</text>
        <dbReference type="Rhea" id="RHEA:15197"/>
        <dbReference type="Rhea" id="RHEA-COMP:12418"/>
        <dbReference type="Rhea" id="RHEA-COMP:12419"/>
        <dbReference type="ChEBI" id="CHEBI:15378"/>
        <dbReference type="ChEBI" id="CHEBI:57856"/>
        <dbReference type="ChEBI" id="CHEBI:59789"/>
        <dbReference type="ChEBI" id="CHEBI:90615"/>
        <dbReference type="ChEBI" id="CHEBI:90616"/>
        <dbReference type="EC" id="2.1.1.72"/>
    </reaction>
</comment>
<dbReference type="PIRSF" id="PIRSF000398">
    <property type="entry name" value="M_m6A_EcoRV"/>
    <property type="match status" value="1"/>
</dbReference>
<evidence type="ECO:0000256" key="3">
    <source>
        <dbReference type="ARBA" id="ARBA00022603"/>
    </source>
</evidence>
<evidence type="ECO:0000256" key="6">
    <source>
        <dbReference type="ARBA" id="ARBA00047942"/>
    </source>
</evidence>
<reference evidence="7 8" key="1">
    <citation type="submission" date="2015-09" db="EMBL/GenBank/DDBJ databases">
        <authorList>
            <consortium name="Pathogen Informatics"/>
        </authorList>
    </citation>
    <scope>NUCLEOTIDE SEQUENCE [LARGE SCALE GENOMIC DNA]</scope>
    <source>
        <strain evidence="7 8">2789STDY5834835</strain>
    </source>
</reference>
<organism evidence="7 8">
    <name type="scientific">Anaerobutyricum hallii</name>
    <dbReference type="NCBI Taxonomy" id="39488"/>
    <lineage>
        <taxon>Bacteria</taxon>
        <taxon>Bacillati</taxon>
        <taxon>Bacillota</taxon>
        <taxon>Clostridia</taxon>
        <taxon>Lachnospirales</taxon>
        <taxon>Lachnospiraceae</taxon>
        <taxon>Anaerobutyricum</taxon>
    </lineage>
</organism>
<dbReference type="AlphaFoldDB" id="A0A174HVU8"/>
<accession>A0A174HVU8</accession>
<comment type="similarity">
    <text evidence="1">Belongs to the N(4)/N(6)-methyltransferase family.</text>
</comment>
<dbReference type="GO" id="GO:0009007">
    <property type="term" value="F:site-specific DNA-methyltransferase (adenine-specific) activity"/>
    <property type="evidence" value="ECO:0007669"/>
    <property type="project" value="UniProtKB-EC"/>
</dbReference>
<dbReference type="RefSeq" id="WP_055299343.1">
    <property type="nucleotide sequence ID" value="NZ_BLYK01000073.1"/>
</dbReference>
<dbReference type="PANTHER" id="PTHR30481">
    <property type="entry name" value="DNA ADENINE METHYLASE"/>
    <property type="match status" value="1"/>
</dbReference>
<evidence type="ECO:0000256" key="1">
    <source>
        <dbReference type="ARBA" id="ARBA00006594"/>
    </source>
</evidence>